<sequence length="53" mass="5838">MPSKRKAKSRSSSEASSSSNKKSKIPVEADSTYGARDVSSRSTELKNPRHQEE</sequence>
<accession>A0A7J0EA36</accession>
<feature type="compositionally biased region" description="Basic and acidic residues" evidence="1">
    <location>
        <begin position="43"/>
        <end position="53"/>
    </location>
</feature>
<keyword evidence="3" id="KW-1185">Reference proteome</keyword>
<reference evidence="2 3" key="1">
    <citation type="submission" date="2019-07" db="EMBL/GenBank/DDBJ databases">
        <title>De Novo Assembly of kiwifruit Actinidia rufa.</title>
        <authorList>
            <person name="Sugita-Konishi S."/>
            <person name="Sato K."/>
            <person name="Mori E."/>
            <person name="Abe Y."/>
            <person name="Kisaki G."/>
            <person name="Hamano K."/>
            <person name="Suezawa K."/>
            <person name="Otani M."/>
            <person name="Fukuda T."/>
            <person name="Manabe T."/>
            <person name="Gomi K."/>
            <person name="Tabuchi M."/>
            <person name="Akimitsu K."/>
            <person name="Kataoka I."/>
        </authorList>
    </citation>
    <scope>NUCLEOTIDE SEQUENCE [LARGE SCALE GENOMIC DNA]</scope>
    <source>
        <strain evidence="3">cv. Fuchu</strain>
    </source>
</reference>
<feature type="region of interest" description="Disordered" evidence="1">
    <location>
        <begin position="1"/>
        <end position="53"/>
    </location>
</feature>
<protein>
    <submittedName>
        <fullName evidence="2">Uncharacterized protein</fullName>
    </submittedName>
</protein>
<dbReference type="Proteomes" id="UP000585474">
    <property type="component" value="Unassembled WGS sequence"/>
</dbReference>
<evidence type="ECO:0000256" key="1">
    <source>
        <dbReference type="SAM" id="MobiDB-lite"/>
    </source>
</evidence>
<proteinExistence type="predicted"/>
<comment type="caution">
    <text evidence="2">The sequence shown here is derived from an EMBL/GenBank/DDBJ whole genome shotgun (WGS) entry which is preliminary data.</text>
</comment>
<gene>
    <name evidence="2" type="ORF">Acr_03g0001020</name>
</gene>
<evidence type="ECO:0000313" key="2">
    <source>
        <dbReference type="EMBL" id="GFY83328.1"/>
    </source>
</evidence>
<dbReference type="AlphaFoldDB" id="A0A7J0EA36"/>
<dbReference type="EMBL" id="BJWL01000003">
    <property type="protein sequence ID" value="GFY83328.1"/>
    <property type="molecule type" value="Genomic_DNA"/>
</dbReference>
<feature type="compositionally biased region" description="Low complexity" evidence="1">
    <location>
        <begin position="10"/>
        <end position="20"/>
    </location>
</feature>
<organism evidence="2 3">
    <name type="scientific">Actinidia rufa</name>
    <dbReference type="NCBI Taxonomy" id="165716"/>
    <lineage>
        <taxon>Eukaryota</taxon>
        <taxon>Viridiplantae</taxon>
        <taxon>Streptophyta</taxon>
        <taxon>Embryophyta</taxon>
        <taxon>Tracheophyta</taxon>
        <taxon>Spermatophyta</taxon>
        <taxon>Magnoliopsida</taxon>
        <taxon>eudicotyledons</taxon>
        <taxon>Gunneridae</taxon>
        <taxon>Pentapetalae</taxon>
        <taxon>asterids</taxon>
        <taxon>Ericales</taxon>
        <taxon>Actinidiaceae</taxon>
        <taxon>Actinidia</taxon>
    </lineage>
</organism>
<evidence type="ECO:0000313" key="3">
    <source>
        <dbReference type="Proteomes" id="UP000585474"/>
    </source>
</evidence>
<name>A0A7J0EA36_9ERIC</name>